<evidence type="ECO:0000313" key="5">
    <source>
        <dbReference type="EMBL" id="ALO17511.1"/>
    </source>
</evidence>
<dbReference type="AlphaFoldDB" id="A0A0S2I5F5"/>
<keyword evidence="1" id="KW-0175">Coiled coil</keyword>
<feature type="region of interest" description="Disordered" evidence="2">
    <location>
        <begin position="188"/>
        <end position="214"/>
    </location>
</feature>
<evidence type="ECO:0000256" key="1">
    <source>
        <dbReference type="SAM" id="Coils"/>
    </source>
</evidence>
<keyword evidence="3" id="KW-0812">Transmembrane</keyword>
<protein>
    <submittedName>
        <fullName evidence="5">Uncharacterized protein</fullName>
    </submittedName>
</protein>
<organism evidence="5 6">
    <name type="scientific">Salinivirga cyanobacteriivorans</name>
    <dbReference type="NCBI Taxonomy" id="1307839"/>
    <lineage>
        <taxon>Bacteria</taxon>
        <taxon>Pseudomonadati</taxon>
        <taxon>Bacteroidota</taxon>
        <taxon>Bacteroidia</taxon>
        <taxon>Bacteroidales</taxon>
        <taxon>Salinivirgaceae</taxon>
        <taxon>Salinivirga</taxon>
    </lineage>
</organism>
<dbReference type="STRING" id="1307839.L21SP5_03920"/>
<feature type="coiled-coil region" evidence="1">
    <location>
        <begin position="92"/>
        <end position="119"/>
    </location>
</feature>
<feature type="chain" id="PRO_5006599535" evidence="4">
    <location>
        <begin position="27"/>
        <end position="214"/>
    </location>
</feature>
<evidence type="ECO:0000313" key="6">
    <source>
        <dbReference type="Proteomes" id="UP000064893"/>
    </source>
</evidence>
<sequence precursor="true">MNFLRQNILSILLLLFLLGHCVNETAAQNNDSLTKLKIERIQQEITILQNRFNRLYNRLDRNTQQLIKRADSSTNLILSETIKVQRNQDSGFEQQALRVTELKNELKNTRAQYRENSLRLYFLLSLAIILLITVFVLLYQIRKKTVEVLAQKSDKLFESQSEIHEKTTELLNLHEEITEAIAAQKKAIKSQKKSTRKATKKALKDVIKKKYRND</sequence>
<keyword evidence="3" id="KW-1133">Transmembrane helix</keyword>
<dbReference type="KEGG" id="blq:L21SP5_03920"/>
<reference evidence="5 6" key="1">
    <citation type="submission" date="2015-11" db="EMBL/GenBank/DDBJ databases">
        <title>Description and complete genome sequence of a novel strain predominating in hypersaline microbial mats and representing a new family of the Bacteriodetes phylum.</title>
        <authorList>
            <person name="Spring S."/>
            <person name="Bunk B."/>
            <person name="Sproer C."/>
            <person name="Klenk H.-P."/>
        </authorList>
    </citation>
    <scope>NUCLEOTIDE SEQUENCE [LARGE SCALE GENOMIC DNA]</scope>
    <source>
        <strain evidence="5 6">L21-Spi-D4</strain>
    </source>
</reference>
<evidence type="ECO:0000256" key="4">
    <source>
        <dbReference type="SAM" id="SignalP"/>
    </source>
</evidence>
<keyword evidence="4" id="KW-0732">Signal</keyword>
<dbReference type="Proteomes" id="UP000064893">
    <property type="component" value="Chromosome"/>
</dbReference>
<feature type="compositionally biased region" description="Basic and acidic residues" evidence="2">
    <location>
        <begin position="202"/>
        <end position="214"/>
    </location>
</feature>
<gene>
    <name evidence="5" type="ORF">L21SP5_03920</name>
</gene>
<keyword evidence="3" id="KW-0472">Membrane</keyword>
<feature type="transmembrane region" description="Helical" evidence="3">
    <location>
        <begin position="120"/>
        <end position="139"/>
    </location>
</feature>
<evidence type="ECO:0000256" key="2">
    <source>
        <dbReference type="SAM" id="MobiDB-lite"/>
    </source>
</evidence>
<dbReference type="RefSeq" id="WP_057954766.1">
    <property type="nucleotide sequence ID" value="NZ_CP013118.1"/>
</dbReference>
<keyword evidence="6" id="KW-1185">Reference proteome</keyword>
<feature type="signal peptide" evidence="4">
    <location>
        <begin position="1"/>
        <end position="26"/>
    </location>
</feature>
<feature type="compositionally biased region" description="Basic residues" evidence="2">
    <location>
        <begin position="188"/>
        <end position="201"/>
    </location>
</feature>
<accession>A0A0S2I5F5</accession>
<name>A0A0S2I5F5_9BACT</name>
<dbReference type="EMBL" id="CP013118">
    <property type="protein sequence ID" value="ALO17511.1"/>
    <property type="molecule type" value="Genomic_DNA"/>
</dbReference>
<proteinExistence type="predicted"/>
<evidence type="ECO:0000256" key="3">
    <source>
        <dbReference type="SAM" id="Phobius"/>
    </source>
</evidence>